<evidence type="ECO:0000256" key="4">
    <source>
        <dbReference type="ARBA" id="ARBA00023136"/>
    </source>
</evidence>
<accession>A0A1E4TWN1</accession>
<name>A0A1E4TWN1_PACTA</name>
<proteinExistence type="predicted"/>
<sequence>MSKRKSTFSKIVLAVLVLLTIDFALFYNNSSVSQQTITNQILDTNIGHQVHKYYDQNNNKVDEVVEVINDNKDLLELYDVSNPRNRRLRSFLHSDLYDELRPELVDKLKSKNKNFGKFDKRLLPAFYLNLINKNLDINSNNTSILPEDFKLPFNWNLVTNTAQEIRNNLYFEKIIANKSTCQEFHDLSPENQPENFSEYCLDYNYTDPNYKHNDYKLPFRIVKKLDEHLTDVHWRRLYSQMYILDNFPIPDNAIFMGGIGQSEMKSLLVPLKKVTNGKNDITKITSQDDKLKNYYNKLSEDYINDRLDEFKSLKREDVLANGISLYQEYIKLNQKLEYSGLKEKLFENSIAEPIYKPNKPMILGRKISFLPESSIVELEPKIFDWYLPDELKKLEVEISNAKEGDDVSQLKHLVQCAKNIANEKYEEPWYYGIPRVETEELTHYDWRFFNEYTVKENGELHTAVLHRLARVWYRMCQEFGMASWLNHGPLIGWYWNGVSMPYDFDLDLQMPIQHLHKMAKFLNNTILFDLSNEPEYINDDVKIDNKAEFGYRSYFIDIDPIYWDRQMLRSIENKIDARLIDTETGIYIDITALSDLHGGNDFNFEKELEYIKSPQTKTLKNRMFAPIYMDQYRDEDGAYVKNDATSESIQTNLIERYETYMKNNPGKDTLAPDSPARELDGIIHDKHYHTYKVSEISPLVPIYFEGTLCYIPGNWHRNIAIEYGIKATHETYFHKNKFLKDLMLWVNYEECPSFWDKETGKPLSEDESENDVAMNCLNYNKKIEKDFKTNHFYSIMHSFFREKIEPRLDSKFKPNYDNYQTELFPILQKIPGNIMRAEPWVSENLFT</sequence>
<reference evidence="7" key="1">
    <citation type="submission" date="2016-05" db="EMBL/GenBank/DDBJ databases">
        <title>Comparative genomics of biotechnologically important yeasts.</title>
        <authorList>
            <consortium name="DOE Joint Genome Institute"/>
            <person name="Riley R."/>
            <person name="Haridas S."/>
            <person name="Wolfe K.H."/>
            <person name="Lopes M.R."/>
            <person name="Hittinger C.T."/>
            <person name="Goker M."/>
            <person name="Salamov A."/>
            <person name="Wisecaver J."/>
            <person name="Long T.M."/>
            <person name="Aerts A.L."/>
            <person name="Barry K."/>
            <person name="Choi C."/>
            <person name="Clum A."/>
            <person name="Coughlan A.Y."/>
            <person name="Deshpande S."/>
            <person name="Douglass A.P."/>
            <person name="Hanson S.J."/>
            <person name="Klenk H.-P."/>
            <person name="Labutti K."/>
            <person name="Lapidus A."/>
            <person name="Lindquist E."/>
            <person name="Lipzen A."/>
            <person name="Meier-Kolthoff J.P."/>
            <person name="Ohm R.A."/>
            <person name="Otillar R.P."/>
            <person name="Pangilinan J."/>
            <person name="Peng Y."/>
            <person name="Rokas A."/>
            <person name="Rosa C.A."/>
            <person name="Scheuner C."/>
            <person name="Sibirny A.A."/>
            <person name="Slot J.C."/>
            <person name="Stielow J.B."/>
            <person name="Sun H."/>
            <person name="Kurtzman C.P."/>
            <person name="Blackwell M."/>
            <person name="Grigoriev I.V."/>
            <person name="Jeffries T.W."/>
        </authorList>
    </citation>
    <scope>NUCLEOTIDE SEQUENCE [LARGE SCALE GENOMIC DNA]</scope>
    <source>
        <strain evidence="7">NRRL Y-2460</strain>
    </source>
</reference>
<gene>
    <name evidence="6" type="ORF">PACTADRAFT_49543</name>
</gene>
<feature type="domain" description="LicD/FKTN/FKRP nucleotidyltransferase" evidence="5">
    <location>
        <begin position="476"/>
        <end position="724"/>
    </location>
</feature>
<dbReference type="Proteomes" id="UP000094236">
    <property type="component" value="Unassembled WGS sequence"/>
</dbReference>
<organism evidence="6 7">
    <name type="scientific">Pachysolen tannophilus NRRL Y-2460</name>
    <dbReference type="NCBI Taxonomy" id="669874"/>
    <lineage>
        <taxon>Eukaryota</taxon>
        <taxon>Fungi</taxon>
        <taxon>Dikarya</taxon>
        <taxon>Ascomycota</taxon>
        <taxon>Saccharomycotina</taxon>
        <taxon>Pichiomycetes</taxon>
        <taxon>Pachysolenaceae</taxon>
        <taxon>Pachysolen</taxon>
    </lineage>
</organism>
<evidence type="ECO:0000256" key="2">
    <source>
        <dbReference type="ARBA" id="ARBA00022692"/>
    </source>
</evidence>
<dbReference type="AlphaFoldDB" id="A0A1E4TWN1"/>
<protein>
    <recommendedName>
        <fullName evidence="5">LicD/FKTN/FKRP nucleotidyltransferase domain-containing protein</fullName>
    </recommendedName>
</protein>
<dbReference type="EMBL" id="KV454013">
    <property type="protein sequence ID" value="ODV96141.1"/>
    <property type="molecule type" value="Genomic_DNA"/>
</dbReference>
<evidence type="ECO:0000259" key="5">
    <source>
        <dbReference type="Pfam" id="PF04991"/>
    </source>
</evidence>
<comment type="subcellular location">
    <subcellularLocation>
        <location evidence="1">Membrane</location>
        <topology evidence="1">Single-pass membrane protein</topology>
    </subcellularLocation>
</comment>
<dbReference type="InterPro" id="IPR007074">
    <property type="entry name" value="LicD/FKTN/FKRP_NTP_transf"/>
</dbReference>
<dbReference type="OrthoDB" id="444255at2759"/>
<dbReference type="PANTHER" id="PTHR15407">
    <property type="entry name" value="FUKUTIN-RELATED"/>
    <property type="match status" value="1"/>
</dbReference>
<evidence type="ECO:0000313" key="6">
    <source>
        <dbReference type="EMBL" id="ODV96141.1"/>
    </source>
</evidence>
<dbReference type="GO" id="GO:0009100">
    <property type="term" value="P:glycoprotein metabolic process"/>
    <property type="evidence" value="ECO:0007669"/>
    <property type="project" value="UniProtKB-ARBA"/>
</dbReference>
<keyword evidence="7" id="KW-1185">Reference proteome</keyword>
<evidence type="ECO:0000256" key="3">
    <source>
        <dbReference type="ARBA" id="ARBA00022989"/>
    </source>
</evidence>
<keyword evidence="2" id="KW-0812">Transmembrane</keyword>
<dbReference type="Pfam" id="PF04991">
    <property type="entry name" value="LicD"/>
    <property type="match status" value="1"/>
</dbReference>
<evidence type="ECO:0000256" key="1">
    <source>
        <dbReference type="ARBA" id="ARBA00004167"/>
    </source>
</evidence>
<dbReference type="InterPro" id="IPR009644">
    <property type="entry name" value="FKTN/MNN4/W02B3.4-1"/>
</dbReference>
<evidence type="ECO:0000313" key="7">
    <source>
        <dbReference type="Proteomes" id="UP000094236"/>
    </source>
</evidence>
<dbReference type="PANTHER" id="PTHR15407:SF28">
    <property type="entry name" value="RIBITOL-5-PHOSPHATE TRANSFERASE FKTN"/>
    <property type="match status" value="1"/>
</dbReference>
<dbReference type="GO" id="GO:0016020">
    <property type="term" value="C:membrane"/>
    <property type="evidence" value="ECO:0007669"/>
    <property type="project" value="UniProtKB-SubCell"/>
</dbReference>
<keyword evidence="3" id="KW-1133">Transmembrane helix</keyword>
<keyword evidence="4" id="KW-0472">Membrane</keyword>